<keyword evidence="4" id="KW-1185">Reference proteome</keyword>
<evidence type="ECO:0000313" key="3">
    <source>
        <dbReference type="EMBL" id="MFD1864413.1"/>
    </source>
</evidence>
<feature type="chain" id="PRO_5046912439" evidence="1">
    <location>
        <begin position="24"/>
        <end position="197"/>
    </location>
</feature>
<comment type="caution">
    <text evidence="3">The sequence shown here is derived from an EMBL/GenBank/DDBJ whole genome shotgun (WGS) entry which is preliminary data.</text>
</comment>
<dbReference type="InterPro" id="IPR032250">
    <property type="entry name" value="DUF4825"/>
</dbReference>
<dbReference type="Pfam" id="PF16107">
    <property type="entry name" value="DUF4825"/>
    <property type="match status" value="1"/>
</dbReference>
<feature type="domain" description="DUF4825" evidence="2">
    <location>
        <begin position="44"/>
        <end position="129"/>
    </location>
</feature>
<organism evidence="3 4">
    <name type="scientific">Planococcus chinensis</name>
    <dbReference type="NCBI Taxonomy" id="272917"/>
    <lineage>
        <taxon>Bacteria</taxon>
        <taxon>Bacillati</taxon>
        <taxon>Bacillota</taxon>
        <taxon>Bacilli</taxon>
        <taxon>Bacillales</taxon>
        <taxon>Caryophanaceae</taxon>
        <taxon>Planococcus</taxon>
    </lineage>
</organism>
<evidence type="ECO:0000256" key="1">
    <source>
        <dbReference type="SAM" id="SignalP"/>
    </source>
</evidence>
<evidence type="ECO:0000313" key="4">
    <source>
        <dbReference type="Proteomes" id="UP001597273"/>
    </source>
</evidence>
<reference evidence="4" key="1">
    <citation type="journal article" date="2019" name="Int. J. Syst. Evol. Microbiol.">
        <title>The Global Catalogue of Microorganisms (GCM) 10K type strain sequencing project: providing services to taxonomists for standard genome sequencing and annotation.</title>
        <authorList>
            <consortium name="The Broad Institute Genomics Platform"/>
            <consortium name="The Broad Institute Genome Sequencing Center for Infectious Disease"/>
            <person name="Wu L."/>
            <person name="Ma J."/>
        </authorList>
    </citation>
    <scope>NUCLEOTIDE SEQUENCE [LARGE SCALE GENOMIC DNA]</scope>
    <source>
        <strain evidence="4">CGMCC 1.15475</strain>
    </source>
</reference>
<feature type="signal peptide" evidence="1">
    <location>
        <begin position="1"/>
        <end position="23"/>
    </location>
</feature>
<dbReference type="Proteomes" id="UP001597273">
    <property type="component" value="Unassembled WGS sequence"/>
</dbReference>
<keyword evidence="1" id="KW-0732">Signal</keyword>
<dbReference type="RefSeq" id="WP_204892810.1">
    <property type="nucleotide sequence ID" value="NZ_JBHUFW010000012.1"/>
</dbReference>
<sequence length="197" mass="21865">MKKLVYGILLVGILLMAACSAEATGEIRKIGDTNAEAFSELAGTQVGDNSKVIEIVQLLPGAETMKELDLRGEKIKVSYGAKKDSLPQEEIFAFWFDENDAMEKNFFYNAVYLTLLVPNSDKYVLAIEDFSFSIEREEMLAALAERFPAFPPGEAANGEAAIAEFIHAHEAEIEEWTSADVSRNKFFLAHPIAYTSR</sequence>
<dbReference type="EMBL" id="JBHUFW010000012">
    <property type="protein sequence ID" value="MFD1864413.1"/>
    <property type="molecule type" value="Genomic_DNA"/>
</dbReference>
<dbReference type="PROSITE" id="PS51257">
    <property type="entry name" value="PROKAR_LIPOPROTEIN"/>
    <property type="match status" value="1"/>
</dbReference>
<proteinExistence type="predicted"/>
<gene>
    <name evidence="3" type="ORF">ACFSDB_16035</name>
</gene>
<name>A0ABW4QL96_9BACL</name>
<accession>A0ABW4QL96</accession>
<protein>
    <submittedName>
        <fullName evidence="3">DUF4825 domain-containing protein</fullName>
    </submittedName>
</protein>
<evidence type="ECO:0000259" key="2">
    <source>
        <dbReference type="Pfam" id="PF16107"/>
    </source>
</evidence>